<keyword evidence="2" id="KW-1185">Reference proteome</keyword>
<dbReference type="RefSeq" id="WP_159660593.1">
    <property type="nucleotide sequence ID" value="NZ_AQPF01000011.1"/>
</dbReference>
<gene>
    <name evidence="1" type="ORF">A6D6_01900</name>
</gene>
<dbReference type="SUPFAM" id="SSF81301">
    <property type="entry name" value="Nucleotidyltransferase"/>
    <property type="match status" value="1"/>
</dbReference>
<evidence type="ECO:0000313" key="2">
    <source>
        <dbReference type="Proteomes" id="UP000771797"/>
    </source>
</evidence>
<dbReference type="PANTHER" id="PTHR34817">
    <property type="entry name" value="NUCLEOTIDYLTRANSFERASE"/>
    <property type="match status" value="1"/>
</dbReference>
<dbReference type="InterPro" id="IPR043519">
    <property type="entry name" value="NT_sf"/>
</dbReference>
<proteinExistence type="predicted"/>
<dbReference type="Pfam" id="PF10127">
    <property type="entry name" value="RlaP"/>
    <property type="match status" value="1"/>
</dbReference>
<organism evidence="1 2">
    <name type="scientific">Alcanivorax xiamenensis</name>
    <dbReference type="NCBI Taxonomy" id="1177156"/>
    <lineage>
        <taxon>Bacteria</taxon>
        <taxon>Pseudomonadati</taxon>
        <taxon>Pseudomonadota</taxon>
        <taxon>Gammaproteobacteria</taxon>
        <taxon>Oceanospirillales</taxon>
        <taxon>Alcanivoracaceae</taxon>
        <taxon>Alcanivorax</taxon>
    </lineage>
</organism>
<evidence type="ECO:0000313" key="1">
    <source>
        <dbReference type="EMBL" id="KAF0806082.1"/>
    </source>
</evidence>
<dbReference type="PANTHER" id="PTHR34817:SF2">
    <property type="entry name" value="NUCLEOTIDYLTRANSFERASE"/>
    <property type="match status" value="1"/>
</dbReference>
<evidence type="ECO:0008006" key="3">
    <source>
        <dbReference type="Google" id="ProtNLM"/>
    </source>
</evidence>
<accession>A0ABQ6Y8X3</accession>
<comment type="caution">
    <text evidence="1">The sequence shown here is derived from an EMBL/GenBank/DDBJ whole genome shotgun (WGS) entry which is preliminary data.</text>
</comment>
<name>A0ABQ6Y8X3_9GAMM</name>
<reference evidence="1 2" key="1">
    <citation type="submission" date="2012-09" db="EMBL/GenBank/DDBJ databases">
        <title>Genome Sequence of alkane-degrading Bacterium Alcanivorax sp. 6-D-6.</title>
        <authorList>
            <person name="Lai Q."/>
            <person name="Shao Z."/>
        </authorList>
    </citation>
    <scope>NUCLEOTIDE SEQUENCE [LARGE SCALE GENOMIC DNA]</scope>
    <source>
        <strain evidence="1 2">6-D-6</strain>
    </source>
</reference>
<dbReference type="InterPro" id="IPR018775">
    <property type="entry name" value="RlaP"/>
</dbReference>
<dbReference type="EMBL" id="AQPF01000011">
    <property type="protein sequence ID" value="KAF0806082.1"/>
    <property type="molecule type" value="Genomic_DNA"/>
</dbReference>
<dbReference type="Proteomes" id="UP000771797">
    <property type="component" value="Unassembled WGS sequence"/>
</dbReference>
<protein>
    <recommendedName>
        <fullName evidence="3">Nucleotidyltransferase</fullName>
    </recommendedName>
</protein>
<sequence length="258" mass="30302">MIDESVREEIMRRIRDAEQEHGVRVLYAVESGSRAWGFASPNSDYDVRFIYVHPHDWYLSVDLEDKRDVIEYEIVDDIDINGWDLRKALKLFWKSNPSFVEWMQSPIVYVDDHAFSEGVRSLMPGIYSVTKGVHHYHGMAKTNYKGYLKAQLVPLKKYFYVLRPLLAIRWLETHGEPAPIEFERLRETLADAPGVNDEISKLLERKKRSQEKEFVPAIPTLNRFIEKELSRLASYQEDPAERTEDLTALSQFFRSFLK</sequence>